<protein>
    <submittedName>
        <fullName evidence="1">Uncharacterized protein</fullName>
    </submittedName>
</protein>
<keyword evidence="2" id="KW-1185">Reference proteome</keyword>
<evidence type="ECO:0000313" key="2">
    <source>
        <dbReference type="Proteomes" id="UP001497382"/>
    </source>
</evidence>
<dbReference type="EMBL" id="CAXIEN010000010">
    <property type="protein sequence ID" value="CAL1263710.1"/>
    <property type="molecule type" value="Genomic_DNA"/>
</dbReference>
<gene>
    <name evidence="1" type="ORF">LARSCL_LOCUS1624</name>
</gene>
<name>A0AAV1Z0E4_9ARAC</name>
<organism evidence="1 2">
    <name type="scientific">Larinioides sclopetarius</name>
    <dbReference type="NCBI Taxonomy" id="280406"/>
    <lineage>
        <taxon>Eukaryota</taxon>
        <taxon>Metazoa</taxon>
        <taxon>Ecdysozoa</taxon>
        <taxon>Arthropoda</taxon>
        <taxon>Chelicerata</taxon>
        <taxon>Arachnida</taxon>
        <taxon>Araneae</taxon>
        <taxon>Araneomorphae</taxon>
        <taxon>Entelegynae</taxon>
        <taxon>Araneoidea</taxon>
        <taxon>Araneidae</taxon>
        <taxon>Larinioides</taxon>
    </lineage>
</organism>
<evidence type="ECO:0000313" key="1">
    <source>
        <dbReference type="EMBL" id="CAL1263710.1"/>
    </source>
</evidence>
<comment type="caution">
    <text evidence="1">The sequence shown here is derived from an EMBL/GenBank/DDBJ whole genome shotgun (WGS) entry which is preliminary data.</text>
</comment>
<reference evidence="1 2" key="1">
    <citation type="submission" date="2024-04" db="EMBL/GenBank/DDBJ databases">
        <authorList>
            <person name="Rising A."/>
            <person name="Reimegard J."/>
            <person name="Sonavane S."/>
            <person name="Akerstrom W."/>
            <person name="Nylinder S."/>
            <person name="Hedman E."/>
            <person name="Kallberg Y."/>
        </authorList>
    </citation>
    <scope>NUCLEOTIDE SEQUENCE [LARGE SCALE GENOMIC DNA]</scope>
</reference>
<proteinExistence type="predicted"/>
<dbReference type="Proteomes" id="UP001497382">
    <property type="component" value="Unassembled WGS sequence"/>
</dbReference>
<dbReference type="AlphaFoldDB" id="A0AAV1Z0E4"/>
<accession>A0AAV1Z0E4</accession>
<sequence>MFPWPMLIVDGNPSKKNVIHQRSSIPNETAKYQCQQPTVSTNKFKFCATICVLPFFLEDRISSNS</sequence>
<feature type="non-terminal residue" evidence="1">
    <location>
        <position position="65"/>
    </location>
</feature>